<feature type="region of interest" description="Disordered" evidence="1">
    <location>
        <begin position="103"/>
        <end position="134"/>
    </location>
</feature>
<evidence type="ECO:0000313" key="3">
    <source>
        <dbReference type="Proteomes" id="UP001044222"/>
    </source>
</evidence>
<name>A0A9D3MVT5_ANGAN</name>
<protein>
    <submittedName>
        <fullName evidence="2">Uncharacterized protein</fullName>
    </submittedName>
</protein>
<accession>A0A9D3MVT5</accession>
<keyword evidence="3" id="KW-1185">Reference proteome</keyword>
<sequence>MAVHDSALPAVSALRLADGKALYSFASMDHLNVNLTPPCRTLRPLPAHTLHFKPHPSVRHILSGSAHRTRTLPRKLGHTHTSLSVGSLEVVMHTRQRHNELYHELNHPPSSTPPAPNAGTRLHPASGGRDAGASHLQKGRIIPPATGPLPMTSTPVTMIILSFFPEKQQKGNSAQRALRRGEGPPQSFLANHSTRFIATEPSEWKQRCEEGGDWAELKMQMERNTQGNHPLGQQRRGPVTSAAVQTQRVISEALNCRSVHCSIPGPSTKPPKRPLSPSLSPGGVQTPCLLV</sequence>
<proteinExistence type="predicted"/>
<dbReference type="Proteomes" id="UP001044222">
    <property type="component" value="Unassembled WGS sequence"/>
</dbReference>
<gene>
    <name evidence="2" type="ORF">ANANG_G00001200</name>
</gene>
<comment type="caution">
    <text evidence="2">The sequence shown here is derived from an EMBL/GenBank/DDBJ whole genome shotgun (WGS) entry which is preliminary data.</text>
</comment>
<dbReference type="EMBL" id="JAFIRN010000001">
    <property type="protein sequence ID" value="KAG5855864.1"/>
    <property type="molecule type" value="Genomic_DNA"/>
</dbReference>
<evidence type="ECO:0000256" key="1">
    <source>
        <dbReference type="SAM" id="MobiDB-lite"/>
    </source>
</evidence>
<organism evidence="2 3">
    <name type="scientific">Anguilla anguilla</name>
    <name type="common">European freshwater eel</name>
    <name type="synonym">Muraena anguilla</name>
    <dbReference type="NCBI Taxonomy" id="7936"/>
    <lineage>
        <taxon>Eukaryota</taxon>
        <taxon>Metazoa</taxon>
        <taxon>Chordata</taxon>
        <taxon>Craniata</taxon>
        <taxon>Vertebrata</taxon>
        <taxon>Euteleostomi</taxon>
        <taxon>Actinopterygii</taxon>
        <taxon>Neopterygii</taxon>
        <taxon>Teleostei</taxon>
        <taxon>Anguilliformes</taxon>
        <taxon>Anguillidae</taxon>
        <taxon>Anguilla</taxon>
    </lineage>
</organism>
<reference evidence="2" key="1">
    <citation type="submission" date="2021-01" db="EMBL/GenBank/DDBJ databases">
        <title>A chromosome-scale assembly of European eel, Anguilla anguilla.</title>
        <authorList>
            <person name="Henkel C."/>
            <person name="Jong-Raadsen S.A."/>
            <person name="Dufour S."/>
            <person name="Weltzien F.-A."/>
            <person name="Palstra A.P."/>
            <person name="Pelster B."/>
            <person name="Spaink H.P."/>
            <person name="Van Den Thillart G.E."/>
            <person name="Jansen H."/>
            <person name="Zahm M."/>
            <person name="Klopp C."/>
            <person name="Cedric C."/>
            <person name="Louis A."/>
            <person name="Berthelot C."/>
            <person name="Parey E."/>
            <person name="Roest Crollius H."/>
            <person name="Montfort J."/>
            <person name="Robinson-Rechavi M."/>
            <person name="Bucao C."/>
            <person name="Bouchez O."/>
            <person name="Gislard M."/>
            <person name="Lluch J."/>
            <person name="Milhes M."/>
            <person name="Lampietro C."/>
            <person name="Lopez Roques C."/>
            <person name="Donnadieu C."/>
            <person name="Braasch I."/>
            <person name="Desvignes T."/>
            <person name="Postlethwait J."/>
            <person name="Bobe J."/>
            <person name="Guiguen Y."/>
            <person name="Dirks R."/>
        </authorList>
    </citation>
    <scope>NUCLEOTIDE SEQUENCE</scope>
    <source>
        <strain evidence="2">Tag_6206</strain>
        <tissue evidence="2">Liver</tissue>
    </source>
</reference>
<feature type="region of interest" description="Disordered" evidence="1">
    <location>
        <begin position="262"/>
        <end position="286"/>
    </location>
</feature>
<dbReference type="AlphaFoldDB" id="A0A9D3MVT5"/>
<evidence type="ECO:0000313" key="2">
    <source>
        <dbReference type="EMBL" id="KAG5855864.1"/>
    </source>
</evidence>